<evidence type="ECO:0008006" key="3">
    <source>
        <dbReference type="Google" id="ProtNLM"/>
    </source>
</evidence>
<reference evidence="2" key="1">
    <citation type="submission" date="2021-01" db="EMBL/GenBank/DDBJ databases">
        <title>Whole genome shotgun sequence of Actinoplanes capillaceus NBRC 16408.</title>
        <authorList>
            <person name="Komaki H."/>
            <person name="Tamura T."/>
        </authorList>
    </citation>
    <scope>NUCLEOTIDE SEQUENCE [LARGE SCALE GENOMIC DNA]</scope>
    <source>
        <strain evidence="2">NBRC 16408</strain>
    </source>
</reference>
<keyword evidence="1" id="KW-1133">Transmembrane helix</keyword>
<sequence>MRMDLSDTGSAIALISGLVILTGVAGVLVPVLPGLLLTWSGVMLWAVLGDGGGGARLVVAVLATVLTGLGLVIKYLWPGKKLKDSGVPASALLAGGVLGIVGFFVVPLVGLILGFVLGIWLVELSRLGLDRAWPSTRSALGAVGLALLVELAAALAIAVIWLFGLAFA</sequence>
<feature type="transmembrane region" description="Helical" evidence="1">
    <location>
        <begin position="142"/>
        <end position="167"/>
    </location>
</feature>
<feature type="transmembrane region" description="Helical" evidence="1">
    <location>
        <begin position="89"/>
        <end position="122"/>
    </location>
</feature>
<keyword evidence="1" id="KW-0812">Transmembrane</keyword>
<dbReference type="InterPro" id="IPR007403">
    <property type="entry name" value="DUF456"/>
</dbReference>
<feature type="transmembrane region" description="Helical" evidence="1">
    <location>
        <begin position="12"/>
        <end position="37"/>
    </location>
</feature>
<gene>
    <name evidence="2" type="ORF">Aca07nite_23580</name>
</gene>
<proteinExistence type="predicted"/>
<protein>
    <recommendedName>
        <fullName evidence="3">DUF456 domain-containing protein</fullName>
    </recommendedName>
</protein>
<dbReference type="EMBL" id="BOMF01000045">
    <property type="protein sequence ID" value="GID45083.1"/>
    <property type="molecule type" value="Genomic_DNA"/>
</dbReference>
<keyword evidence="1" id="KW-0472">Membrane</keyword>
<feature type="transmembrane region" description="Helical" evidence="1">
    <location>
        <begin position="57"/>
        <end position="77"/>
    </location>
</feature>
<accession>A0ABQ3WFB9</accession>
<evidence type="ECO:0000256" key="1">
    <source>
        <dbReference type="SAM" id="Phobius"/>
    </source>
</evidence>
<dbReference type="Pfam" id="PF04306">
    <property type="entry name" value="DUF456"/>
    <property type="match status" value="1"/>
</dbReference>
<comment type="caution">
    <text evidence="2">The sequence shown here is derived from an EMBL/GenBank/DDBJ whole genome shotgun (WGS) entry which is preliminary data.</text>
</comment>
<organism evidence="2">
    <name type="scientific">Actinoplanes campanulatus</name>
    <dbReference type="NCBI Taxonomy" id="113559"/>
    <lineage>
        <taxon>Bacteria</taxon>
        <taxon>Bacillati</taxon>
        <taxon>Actinomycetota</taxon>
        <taxon>Actinomycetes</taxon>
        <taxon>Micromonosporales</taxon>
        <taxon>Micromonosporaceae</taxon>
        <taxon>Actinoplanes</taxon>
    </lineage>
</organism>
<evidence type="ECO:0000313" key="2">
    <source>
        <dbReference type="EMBL" id="GID45083.1"/>
    </source>
</evidence>
<name>A0ABQ3WFB9_9ACTN</name>